<dbReference type="PROSITE" id="PS51257">
    <property type="entry name" value="PROKAR_LIPOPROTEIN"/>
    <property type="match status" value="1"/>
</dbReference>
<keyword evidence="2" id="KW-1185">Reference proteome</keyword>
<name>A0ABW8IX29_9GAMM</name>
<reference evidence="1 2" key="1">
    <citation type="submission" date="2020-10" db="EMBL/GenBank/DDBJ databases">
        <title>Phylogeny of dyella-like bacteria.</title>
        <authorList>
            <person name="Fu J."/>
        </authorList>
    </citation>
    <scope>NUCLEOTIDE SEQUENCE [LARGE SCALE GENOMIC DNA]</scope>
    <source>
        <strain evidence="1 2">DHOB07</strain>
    </source>
</reference>
<organism evidence="1 2">
    <name type="scientific">Dyella lipolytica</name>
    <dbReference type="NCBI Taxonomy" id="1867835"/>
    <lineage>
        <taxon>Bacteria</taxon>
        <taxon>Pseudomonadati</taxon>
        <taxon>Pseudomonadota</taxon>
        <taxon>Gammaproteobacteria</taxon>
        <taxon>Lysobacterales</taxon>
        <taxon>Rhodanobacteraceae</taxon>
        <taxon>Dyella</taxon>
    </lineage>
</organism>
<dbReference type="EMBL" id="JADIKG010000012">
    <property type="protein sequence ID" value="MFK2874053.1"/>
    <property type="molecule type" value="Genomic_DNA"/>
</dbReference>
<accession>A0ABW8IX29</accession>
<protein>
    <recommendedName>
        <fullName evidence="3">Lipoprotein</fullName>
    </recommendedName>
</protein>
<proteinExistence type="predicted"/>
<dbReference type="RefSeq" id="WP_284401177.1">
    <property type="nucleotide sequence ID" value="NZ_BSNQ01000009.1"/>
</dbReference>
<evidence type="ECO:0000313" key="1">
    <source>
        <dbReference type="EMBL" id="MFK2874053.1"/>
    </source>
</evidence>
<evidence type="ECO:0008006" key="3">
    <source>
        <dbReference type="Google" id="ProtNLM"/>
    </source>
</evidence>
<dbReference type="Proteomes" id="UP001620405">
    <property type="component" value="Unassembled WGS sequence"/>
</dbReference>
<comment type="caution">
    <text evidence="1">The sequence shown here is derived from an EMBL/GenBank/DDBJ whole genome shotgun (WGS) entry which is preliminary data.</text>
</comment>
<gene>
    <name evidence="1" type="ORF">ISP13_10965</name>
</gene>
<evidence type="ECO:0000313" key="2">
    <source>
        <dbReference type="Proteomes" id="UP001620405"/>
    </source>
</evidence>
<sequence>MRWMLVALVMVFCGCQSYSNLFDHKVLVKGSAVEESRWPNKRALLSGDNSSLIYQTQVVGYGEDGKHVKTISVAPKYILSVYGGQLLGGNRGEWGGELVYRDKDGVIHRLLEDNVLGIVPMPFGVVVFTGLSHLGMSTGAIYMVSPGKDQLPGATLLYRLQGAPSDILWTAKDDLVFTVQPGLRTKRDFFSPASPECHLLDKSGALRTLSCTNITRQQK</sequence>